<dbReference type="EMBL" id="KN831964">
    <property type="protein sequence ID" value="KIO06222.1"/>
    <property type="molecule type" value="Genomic_DNA"/>
</dbReference>
<proteinExistence type="predicted"/>
<dbReference type="GO" id="GO:0003677">
    <property type="term" value="F:DNA binding"/>
    <property type="evidence" value="ECO:0007669"/>
    <property type="project" value="UniProtKB-KW"/>
</dbReference>
<dbReference type="InterPro" id="IPR010998">
    <property type="entry name" value="Integrase_recombinase_N"/>
</dbReference>
<dbReference type="InParanoid" id="A0A0C3K9D7"/>
<reference evidence="3" key="2">
    <citation type="submission" date="2015-01" db="EMBL/GenBank/DDBJ databases">
        <title>Evolutionary Origins and Diversification of the Mycorrhizal Mutualists.</title>
        <authorList>
            <consortium name="DOE Joint Genome Institute"/>
            <consortium name="Mycorrhizal Genomics Consortium"/>
            <person name="Kohler A."/>
            <person name="Kuo A."/>
            <person name="Nagy L.G."/>
            <person name="Floudas D."/>
            <person name="Copeland A."/>
            <person name="Barry K.W."/>
            <person name="Cichocki N."/>
            <person name="Veneault-Fourrey C."/>
            <person name="LaButti K."/>
            <person name="Lindquist E.A."/>
            <person name="Lipzen A."/>
            <person name="Lundell T."/>
            <person name="Morin E."/>
            <person name="Murat C."/>
            <person name="Riley R."/>
            <person name="Ohm R."/>
            <person name="Sun H."/>
            <person name="Tunlid A."/>
            <person name="Henrissat B."/>
            <person name="Grigoriev I.V."/>
            <person name="Hibbett D.S."/>
            <person name="Martin F."/>
        </authorList>
    </citation>
    <scope>NUCLEOTIDE SEQUENCE [LARGE SCALE GENOMIC DNA]</scope>
    <source>
        <strain evidence="3">Marx 270</strain>
    </source>
</reference>
<organism evidence="2 3">
    <name type="scientific">Pisolithus tinctorius Marx 270</name>
    <dbReference type="NCBI Taxonomy" id="870435"/>
    <lineage>
        <taxon>Eukaryota</taxon>
        <taxon>Fungi</taxon>
        <taxon>Dikarya</taxon>
        <taxon>Basidiomycota</taxon>
        <taxon>Agaricomycotina</taxon>
        <taxon>Agaricomycetes</taxon>
        <taxon>Agaricomycetidae</taxon>
        <taxon>Boletales</taxon>
        <taxon>Sclerodermatineae</taxon>
        <taxon>Pisolithaceae</taxon>
        <taxon>Pisolithus</taxon>
    </lineage>
</organism>
<evidence type="ECO:0000313" key="2">
    <source>
        <dbReference type="EMBL" id="KIO06222.1"/>
    </source>
</evidence>
<accession>A0A0C3K9D7</accession>
<gene>
    <name evidence="2" type="ORF">M404DRAFT_999436</name>
</gene>
<dbReference type="HOGENOM" id="CLU_2198025_0_0_1"/>
<name>A0A0C3K9D7_PISTI</name>
<protein>
    <submittedName>
        <fullName evidence="2">Uncharacterized protein</fullName>
    </submittedName>
</protein>
<reference evidence="2 3" key="1">
    <citation type="submission" date="2014-04" db="EMBL/GenBank/DDBJ databases">
        <authorList>
            <consortium name="DOE Joint Genome Institute"/>
            <person name="Kuo A."/>
            <person name="Kohler A."/>
            <person name="Costa M.D."/>
            <person name="Nagy L.G."/>
            <person name="Floudas D."/>
            <person name="Copeland A."/>
            <person name="Barry K.W."/>
            <person name="Cichocki N."/>
            <person name="Veneault-Fourrey C."/>
            <person name="LaButti K."/>
            <person name="Lindquist E.A."/>
            <person name="Lipzen A."/>
            <person name="Lundell T."/>
            <person name="Morin E."/>
            <person name="Murat C."/>
            <person name="Sun H."/>
            <person name="Tunlid A."/>
            <person name="Henrissat B."/>
            <person name="Grigoriev I.V."/>
            <person name="Hibbett D.S."/>
            <person name="Martin F."/>
            <person name="Nordberg H.P."/>
            <person name="Cantor M.N."/>
            <person name="Hua S.X."/>
        </authorList>
    </citation>
    <scope>NUCLEOTIDE SEQUENCE [LARGE SCALE GENOMIC DNA]</scope>
    <source>
        <strain evidence="2 3">Marx 270</strain>
    </source>
</reference>
<keyword evidence="1" id="KW-0238">DNA-binding</keyword>
<dbReference type="AlphaFoldDB" id="A0A0C3K9D7"/>
<dbReference type="Proteomes" id="UP000054217">
    <property type="component" value="Unassembled WGS sequence"/>
</dbReference>
<keyword evidence="3" id="KW-1185">Reference proteome</keyword>
<sequence>MPTSAELIALFASHHARHLSDKTLNNWLAGLHFWHIINGAEWKADDKLHHVWRGFAKLVPPSSKHAKHALLNHCTGSLGLPSHAPLFVFRTPTGTLEISGFPRILASN</sequence>
<dbReference type="STRING" id="870435.A0A0C3K9D7"/>
<evidence type="ECO:0000256" key="1">
    <source>
        <dbReference type="ARBA" id="ARBA00023125"/>
    </source>
</evidence>
<dbReference type="Gene3D" id="1.10.150.130">
    <property type="match status" value="1"/>
</dbReference>
<dbReference type="OrthoDB" id="2687884at2759"/>
<evidence type="ECO:0000313" key="3">
    <source>
        <dbReference type="Proteomes" id="UP000054217"/>
    </source>
</evidence>